<proteinExistence type="predicted"/>
<name>A0A1J5PBY4_9ZZZZ</name>
<organism evidence="1">
    <name type="scientific">mine drainage metagenome</name>
    <dbReference type="NCBI Taxonomy" id="410659"/>
    <lineage>
        <taxon>unclassified sequences</taxon>
        <taxon>metagenomes</taxon>
        <taxon>ecological metagenomes</taxon>
    </lineage>
</organism>
<protein>
    <submittedName>
        <fullName evidence="1">Uncharacterized protein</fullName>
    </submittedName>
</protein>
<evidence type="ECO:0000313" key="1">
    <source>
        <dbReference type="EMBL" id="OIQ64996.1"/>
    </source>
</evidence>
<dbReference type="EMBL" id="MLJW01007672">
    <property type="protein sequence ID" value="OIQ64996.1"/>
    <property type="molecule type" value="Genomic_DNA"/>
</dbReference>
<dbReference type="AlphaFoldDB" id="A0A1J5PBY4"/>
<gene>
    <name evidence="1" type="ORF">GALL_534490</name>
</gene>
<reference evidence="1" key="1">
    <citation type="submission" date="2016-10" db="EMBL/GenBank/DDBJ databases">
        <title>Sequence of Gallionella enrichment culture.</title>
        <authorList>
            <person name="Poehlein A."/>
            <person name="Muehling M."/>
            <person name="Daniel R."/>
        </authorList>
    </citation>
    <scope>NUCLEOTIDE SEQUENCE</scope>
</reference>
<comment type="caution">
    <text evidence="1">The sequence shown here is derived from an EMBL/GenBank/DDBJ whole genome shotgun (WGS) entry which is preliminary data.</text>
</comment>
<sequence>MQLAVELADLLHLDLLGLFLEDTSLRDLASIPFSREFRSLGGGWHTIDLDQLSHDFELAARGIERKFVSAAKRLLTGYQFEVARGPMAKTFTTLSRIDDIVMIVDEEILNECAEPRQMVWFADVTVENRPMVISSYTAKEASGSFCDRGGRFGSHSSNESMAPVYYKKMAFISFFNAGVRALDIRDPYHPTEVGYFIPSITAATDKRCVKIDGKDRCKVAIQTNNVETDERGYIYIVDRANTGLHILELTGAARAVAGLP</sequence>
<accession>A0A1J5PBY4</accession>